<dbReference type="AlphaFoldDB" id="A0A8S9ZLN2"/>
<keyword evidence="3" id="KW-1185">Reference proteome</keyword>
<evidence type="ECO:0000313" key="3">
    <source>
        <dbReference type="Proteomes" id="UP000605970"/>
    </source>
</evidence>
<evidence type="ECO:0000256" key="1">
    <source>
        <dbReference type="SAM" id="SignalP"/>
    </source>
</evidence>
<organism evidence="2 3">
    <name type="scientific">Meloidogyne graminicola</name>
    <dbReference type="NCBI Taxonomy" id="189291"/>
    <lineage>
        <taxon>Eukaryota</taxon>
        <taxon>Metazoa</taxon>
        <taxon>Ecdysozoa</taxon>
        <taxon>Nematoda</taxon>
        <taxon>Chromadorea</taxon>
        <taxon>Rhabditida</taxon>
        <taxon>Tylenchina</taxon>
        <taxon>Tylenchomorpha</taxon>
        <taxon>Tylenchoidea</taxon>
        <taxon>Meloidogynidae</taxon>
        <taxon>Meloidogyninae</taxon>
        <taxon>Meloidogyne</taxon>
    </lineage>
</organism>
<dbReference type="EMBL" id="JABEBT010000061">
    <property type="protein sequence ID" value="KAF7634270.1"/>
    <property type="molecule type" value="Genomic_DNA"/>
</dbReference>
<protein>
    <submittedName>
        <fullName evidence="2">Uncharacterized protein</fullName>
    </submittedName>
</protein>
<keyword evidence="1" id="KW-0732">Signal</keyword>
<feature type="signal peptide" evidence="1">
    <location>
        <begin position="1"/>
        <end position="16"/>
    </location>
</feature>
<reference evidence="2" key="1">
    <citation type="journal article" date="2020" name="Ecol. Evol.">
        <title>Genome structure and content of the rice root-knot nematode (Meloidogyne graminicola).</title>
        <authorList>
            <person name="Phan N.T."/>
            <person name="Danchin E.G.J."/>
            <person name="Klopp C."/>
            <person name="Perfus-Barbeoch L."/>
            <person name="Kozlowski D.K."/>
            <person name="Koutsovoulos G.D."/>
            <person name="Lopez-Roques C."/>
            <person name="Bouchez O."/>
            <person name="Zahm M."/>
            <person name="Besnard G."/>
            <person name="Bellafiore S."/>
        </authorList>
    </citation>
    <scope>NUCLEOTIDE SEQUENCE</scope>
    <source>
        <strain evidence="2">VN-18</strain>
    </source>
</reference>
<dbReference type="Proteomes" id="UP000605970">
    <property type="component" value="Unassembled WGS sequence"/>
</dbReference>
<name>A0A8S9ZLN2_9BILA</name>
<feature type="chain" id="PRO_5035941420" evidence="1">
    <location>
        <begin position="17"/>
        <end position="107"/>
    </location>
</feature>
<evidence type="ECO:0000313" key="2">
    <source>
        <dbReference type="EMBL" id="KAF7634270.1"/>
    </source>
</evidence>
<dbReference type="OrthoDB" id="5904776at2759"/>
<comment type="caution">
    <text evidence="2">The sequence shown here is derived from an EMBL/GenBank/DDBJ whole genome shotgun (WGS) entry which is preliminary data.</text>
</comment>
<sequence length="107" mass="13012">MLVATIILFRCYMLYCQDHLNIRHYQRPPEQQQNKEDEESRFYANSNLSLLYYKIKEENNKELFNPIKLENKSRNENNNIKCCNYNNNNQKNIASNRYSFKSIFDDD</sequence>
<proteinExistence type="predicted"/>
<accession>A0A8S9ZLN2</accession>
<gene>
    <name evidence="2" type="ORF">Mgra_00006348</name>
</gene>